<evidence type="ECO:0000256" key="1">
    <source>
        <dbReference type="SAM" id="Phobius"/>
    </source>
</evidence>
<evidence type="ECO:0000313" key="2">
    <source>
        <dbReference type="EMBL" id="KAK1758342.1"/>
    </source>
</evidence>
<keyword evidence="1" id="KW-1133">Transmembrane helix</keyword>
<keyword evidence="1" id="KW-0472">Membrane</keyword>
<evidence type="ECO:0008006" key="4">
    <source>
        <dbReference type="Google" id="ProtNLM"/>
    </source>
</evidence>
<gene>
    <name evidence="2" type="ORF">QBC47DRAFT_137948</name>
</gene>
<reference evidence="2" key="1">
    <citation type="submission" date="2023-06" db="EMBL/GenBank/DDBJ databases">
        <title>Genome-scale phylogeny and comparative genomics of the fungal order Sordariales.</title>
        <authorList>
            <consortium name="Lawrence Berkeley National Laboratory"/>
            <person name="Hensen N."/>
            <person name="Bonometti L."/>
            <person name="Westerberg I."/>
            <person name="Brannstrom I.O."/>
            <person name="Guillou S."/>
            <person name="Cros-Aarteil S."/>
            <person name="Calhoun S."/>
            <person name="Haridas S."/>
            <person name="Kuo A."/>
            <person name="Mondo S."/>
            <person name="Pangilinan J."/>
            <person name="Riley R."/>
            <person name="Labutti K."/>
            <person name="Andreopoulos B."/>
            <person name="Lipzen A."/>
            <person name="Chen C."/>
            <person name="Yanf M."/>
            <person name="Daum C."/>
            <person name="Ng V."/>
            <person name="Clum A."/>
            <person name="Steindorff A."/>
            <person name="Ohm R."/>
            <person name="Martin F."/>
            <person name="Silar P."/>
            <person name="Natvig D."/>
            <person name="Lalanne C."/>
            <person name="Gautier V."/>
            <person name="Ament-Velasquez S.L."/>
            <person name="Kruys A."/>
            <person name="Hutchinson M.I."/>
            <person name="Powell A.J."/>
            <person name="Barry K."/>
            <person name="Miller A.N."/>
            <person name="Grigoriev I.V."/>
            <person name="Debuchy R."/>
            <person name="Gladieux P."/>
            <person name="Thoren M.H."/>
            <person name="Johannesson H."/>
        </authorList>
    </citation>
    <scope>NUCLEOTIDE SEQUENCE</scope>
    <source>
        <strain evidence="2">PSN4</strain>
    </source>
</reference>
<proteinExistence type="predicted"/>
<name>A0AAJ0BI09_9PEZI</name>
<dbReference type="EMBL" id="MU839829">
    <property type="protein sequence ID" value="KAK1758342.1"/>
    <property type="molecule type" value="Genomic_DNA"/>
</dbReference>
<protein>
    <recommendedName>
        <fullName evidence="4">Transmembrane protein</fullName>
    </recommendedName>
</protein>
<sequence>MAYRRFVFNFCRHQASNRLIVTFHTVTAFLVIISVRKSHFFPYRVMGGAMGGVCRIRTRGIDVYFGHRGHGWIGGWTIMFLGVVFSIYQTMDRLRYWKAQSLQLVFRCQRMT</sequence>
<dbReference type="Proteomes" id="UP001239445">
    <property type="component" value="Unassembled WGS sequence"/>
</dbReference>
<organism evidence="2 3">
    <name type="scientific">Echria macrotheca</name>
    <dbReference type="NCBI Taxonomy" id="438768"/>
    <lineage>
        <taxon>Eukaryota</taxon>
        <taxon>Fungi</taxon>
        <taxon>Dikarya</taxon>
        <taxon>Ascomycota</taxon>
        <taxon>Pezizomycotina</taxon>
        <taxon>Sordariomycetes</taxon>
        <taxon>Sordariomycetidae</taxon>
        <taxon>Sordariales</taxon>
        <taxon>Schizotheciaceae</taxon>
        <taxon>Echria</taxon>
    </lineage>
</organism>
<dbReference type="AlphaFoldDB" id="A0AAJ0BI09"/>
<keyword evidence="1" id="KW-0812">Transmembrane</keyword>
<feature type="transmembrane region" description="Helical" evidence="1">
    <location>
        <begin position="69"/>
        <end position="88"/>
    </location>
</feature>
<keyword evidence="3" id="KW-1185">Reference proteome</keyword>
<evidence type="ECO:0000313" key="3">
    <source>
        <dbReference type="Proteomes" id="UP001239445"/>
    </source>
</evidence>
<comment type="caution">
    <text evidence="2">The sequence shown here is derived from an EMBL/GenBank/DDBJ whole genome shotgun (WGS) entry which is preliminary data.</text>
</comment>
<feature type="transmembrane region" description="Helical" evidence="1">
    <location>
        <begin position="20"/>
        <end position="36"/>
    </location>
</feature>
<accession>A0AAJ0BI09</accession>